<keyword evidence="3" id="KW-1185">Reference proteome</keyword>
<reference evidence="2 3" key="1">
    <citation type="journal article" date="2018" name="Evol. Lett.">
        <title>Horizontal gene cluster transfer increased hallucinogenic mushroom diversity.</title>
        <authorList>
            <person name="Reynolds H.T."/>
            <person name="Vijayakumar V."/>
            <person name="Gluck-Thaler E."/>
            <person name="Korotkin H.B."/>
            <person name="Matheny P.B."/>
            <person name="Slot J.C."/>
        </authorList>
    </citation>
    <scope>NUCLEOTIDE SEQUENCE [LARGE SCALE GENOMIC DNA]</scope>
    <source>
        <strain evidence="2 3">2629</strain>
    </source>
</reference>
<dbReference type="Pfam" id="PF20151">
    <property type="entry name" value="DUF6533"/>
    <property type="match status" value="1"/>
</dbReference>
<dbReference type="InParanoid" id="A0A409VEI4"/>
<comment type="caution">
    <text evidence="2">The sequence shown here is derived from an EMBL/GenBank/DDBJ whole genome shotgun (WGS) entry which is preliminary data.</text>
</comment>
<evidence type="ECO:0000259" key="1">
    <source>
        <dbReference type="Pfam" id="PF20151"/>
    </source>
</evidence>
<evidence type="ECO:0000313" key="3">
    <source>
        <dbReference type="Proteomes" id="UP000284842"/>
    </source>
</evidence>
<sequence length="214" mass="24930">MPSHHIGIGTLSNSSYVELYKAALIPLYVSLSALVCVIQDYFITVENEIMHIWVRLNNFSLYHFGKRKTALTATEDELRKGNLPLGLFMWLLICDTLQRGKVIGVPQNGPSVGCHPTLNKGLQWELWLPATLFELLLFSQALYKTVISTSIRIRLNKRISLAQFLLQDSLMYFFVWRCVIADFEHGGNWKQSYTMDRFWSIPRRYWHRNLEDDD</sequence>
<dbReference type="InterPro" id="IPR045340">
    <property type="entry name" value="DUF6533"/>
</dbReference>
<protein>
    <recommendedName>
        <fullName evidence="1">DUF6533 domain-containing protein</fullName>
    </recommendedName>
</protein>
<proteinExistence type="predicted"/>
<dbReference type="AlphaFoldDB" id="A0A409VEI4"/>
<dbReference type="Proteomes" id="UP000284842">
    <property type="component" value="Unassembled WGS sequence"/>
</dbReference>
<name>A0A409VEI4_9AGAR</name>
<organism evidence="2 3">
    <name type="scientific">Panaeolus cyanescens</name>
    <dbReference type="NCBI Taxonomy" id="181874"/>
    <lineage>
        <taxon>Eukaryota</taxon>
        <taxon>Fungi</taxon>
        <taxon>Dikarya</taxon>
        <taxon>Basidiomycota</taxon>
        <taxon>Agaricomycotina</taxon>
        <taxon>Agaricomycetes</taxon>
        <taxon>Agaricomycetidae</taxon>
        <taxon>Agaricales</taxon>
        <taxon>Agaricineae</taxon>
        <taxon>Galeropsidaceae</taxon>
        <taxon>Panaeolus</taxon>
    </lineage>
</organism>
<dbReference type="OrthoDB" id="3258294at2759"/>
<feature type="domain" description="DUF6533" evidence="1">
    <location>
        <begin position="28"/>
        <end position="64"/>
    </location>
</feature>
<accession>A0A409VEI4</accession>
<dbReference type="EMBL" id="NHTK01006118">
    <property type="protein sequence ID" value="PPQ63567.1"/>
    <property type="molecule type" value="Genomic_DNA"/>
</dbReference>
<evidence type="ECO:0000313" key="2">
    <source>
        <dbReference type="EMBL" id="PPQ63567.1"/>
    </source>
</evidence>
<gene>
    <name evidence="2" type="ORF">CVT24_004864</name>
</gene>